<evidence type="ECO:0000256" key="3">
    <source>
        <dbReference type="ARBA" id="ARBA00022792"/>
    </source>
</evidence>
<proteinExistence type="inferred from homology"/>
<evidence type="ECO:0000256" key="6">
    <source>
        <dbReference type="SAM" id="Phobius"/>
    </source>
</evidence>
<dbReference type="InterPro" id="IPR036539">
    <property type="entry name" value="Cyt_c_oxidase_su7a_sf"/>
</dbReference>
<feature type="transmembrane region" description="Helical" evidence="6">
    <location>
        <begin position="35"/>
        <end position="56"/>
    </location>
</feature>
<keyword evidence="6" id="KW-1133">Transmembrane helix</keyword>
<evidence type="ECO:0000313" key="8">
    <source>
        <dbReference type="Proteomes" id="UP001479436"/>
    </source>
</evidence>
<dbReference type="SUPFAM" id="SSF81419">
    <property type="entry name" value="Mitochondrial cytochrome c oxidase subunit VIIa"/>
    <property type="match status" value="1"/>
</dbReference>
<evidence type="ECO:0000313" key="7">
    <source>
        <dbReference type="EMBL" id="KAK9707781.1"/>
    </source>
</evidence>
<keyword evidence="3" id="KW-0999">Mitochondrion inner membrane</keyword>
<reference evidence="7 8" key="1">
    <citation type="submission" date="2023-04" db="EMBL/GenBank/DDBJ databases">
        <title>Genome of Basidiobolus ranarum AG-B5.</title>
        <authorList>
            <person name="Stajich J.E."/>
            <person name="Carter-House D."/>
            <person name="Gryganskyi A."/>
        </authorList>
    </citation>
    <scope>NUCLEOTIDE SEQUENCE [LARGE SCALE GENOMIC DNA]</scope>
    <source>
        <strain evidence="7 8">AG-B5</strain>
    </source>
</reference>
<evidence type="ECO:0000256" key="2">
    <source>
        <dbReference type="ARBA" id="ARBA00009331"/>
    </source>
</evidence>
<gene>
    <name evidence="7" type="ORF">K7432_009971</name>
</gene>
<evidence type="ECO:0000256" key="4">
    <source>
        <dbReference type="ARBA" id="ARBA00023128"/>
    </source>
</evidence>
<evidence type="ECO:0000256" key="1">
    <source>
        <dbReference type="ARBA" id="ARBA00004273"/>
    </source>
</evidence>
<organism evidence="7 8">
    <name type="scientific">Basidiobolus ranarum</name>
    <dbReference type="NCBI Taxonomy" id="34480"/>
    <lineage>
        <taxon>Eukaryota</taxon>
        <taxon>Fungi</taxon>
        <taxon>Fungi incertae sedis</taxon>
        <taxon>Zoopagomycota</taxon>
        <taxon>Entomophthoromycotina</taxon>
        <taxon>Basidiobolomycetes</taxon>
        <taxon>Basidiobolales</taxon>
        <taxon>Basidiobolaceae</taxon>
        <taxon>Basidiobolus</taxon>
    </lineage>
</organism>
<evidence type="ECO:0000256" key="5">
    <source>
        <dbReference type="ARBA" id="ARBA00023136"/>
    </source>
</evidence>
<name>A0ABR2VW77_9FUNG</name>
<comment type="similarity">
    <text evidence="2">Belongs to the cytochrome c oxidase VIIa family.</text>
</comment>
<comment type="caution">
    <text evidence="7">The sequence shown here is derived from an EMBL/GenBank/DDBJ whole genome shotgun (WGS) entry which is preliminary data.</text>
</comment>
<dbReference type="InterPro" id="IPR039297">
    <property type="entry name" value="COX7a"/>
</dbReference>
<keyword evidence="8" id="KW-1185">Reference proteome</keyword>
<keyword evidence="4" id="KW-0496">Mitochondrion</keyword>
<sequence length="64" mass="7265">MDTFWSRPNKVIEKQRLFQSQAHKPVWLKAPKDKAIVVTFFVFIGTALSGALYGTVQLARGKKD</sequence>
<protein>
    <submittedName>
        <fullName evidence="7">Uncharacterized protein</fullName>
    </submittedName>
</protein>
<keyword evidence="5 6" id="KW-0472">Membrane</keyword>
<dbReference type="Pfam" id="PF02238">
    <property type="entry name" value="COX7a"/>
    <property type="match status" value="1"/>
</dbReference>
<comment type="subcellular location">
    <subcellularLocation>
        <location evidence="1">Mitochondrion inner membrane</location>
    </subcellularLocation>
</comment>
<dbReference type="EMBL" id="JASJQH010007528">
    <property type="protein sequence ID" value="KAK9707781.1"/>
    <property type="molecule type" value="Genomic_DNA"/>
</dbReference>
<accession>A0ABR2VW77</accession>
<keyword evidence="6" id="KW-0812">Transmembrane</keyword>
<dbReference type="Gene3D" id="4.10.91.10">
    <property type="entry name" value="Cytochrome c oxidase, subunit VIIa"/>
    <property type="match status" value="1"/>
</dbReference>
<dbReference type="Proteomes" id="UP001479436">
    <property type="component" value="Unassembled WGS sequence"/>
</dbReference>